<evidence type="ECO:0000313" key="13">
    <source>
        <dbReference type="Proteomes" id="UP000001645"/>
    </source>
</evidence>
<dbReference type="GO" id="GO:0007018">
    <property type="term" value="P:microtubule-based movement"/>
    <property type="evidence" value="ECO:0007669"/>
    <property type="project" value="InterPro"/>
</dbReference>
<organism evidence="12 13">
    <name type="scientific">Meleagris gallopavo</name>
    <name type="common">Wild turkey</name>
    <dbReference type="NCBI Taxonomy" id="9103"/>
    <lineage>
        <taxon>Eukaryota</taxon>
        <taxon>Metazoa</taxon>
        <taxon>Chordata</taxon>
        <taxon>Craniata</taxon>
        <taxon>Vertebrata</taxon>
        <taxon>Euteleostomi</taxon>
        <taxon>Archelosauria</taxon>
        <taxon>Archosauria</taxon>
        <taxon>Dinosauria</taxon>
        <taxon>Saurischia</taxon>
        <taxon>Theropoda</taxon>
        <taxon>Coelurosauria</taxon>
        <taxon>Aves</taxon>
        <taxon>Neognathae</taxon>
        <taxon>Galloanserae</taxon>
        <taxon>Galliformes</taxon>
        <taxon>Phasianidae</taxon>
        <taxon>Meleagridinae</taxon>
        <taxon>Meleagris</taxon>
    </lineage>
</organism>
<keyword evidence="10" id="KW-0732">Signal</keyword>
<keyword evidence="4 9" id="KW-0547">Nucleotide-binding</keyword>
<evidence type="ECO:0000256" key="10">
    <source>
        <dbReference type="SAM" id="SignalP"/>
    </source>
</evidence>
<dbReference type="InterPro" id="IPR001752">
    <property type="entry name" value="Kinesin_motor_dom"/>
</dbReference>
<dbReference type="AlphaFoldDB" id="A0A803YFC9"/>
<dbReference type="GO" id="GO:0051231">
    <property type="term" value="P:spindle elongation"/>
    <property type="evidence" value="ECO:0007669"/>
    <property type="project" value="TreeGrafter"/>
</dbReference>
<feature type="signal peptide" evidence="10">
    <location>
        <begin position="1"/>
        <end position="27"/>
    </location>
</feature>
<dbReference type="Pfam" id="PF00225">
    <property type="entry name" value="Kinesin"/>
    <property type="match status" value="1"/>
</dbReference>
<evidence type="ECO:0000256" key="4">
    <source>
        <dbReference type="ARBA" id="ARBA00022741"/>
    </source>
</evidence>
<reference evidence="12" key="3">
    <citation type="submission" date="2025-09" db="UniProtKB">
        <authorList>
            <consortium name="Ensembl"/>
        </authorList>
    </citation>
    <scope>IDENTIFICATION</scope>
</reference>
<keyword evidence="2" id="KW-0963">Cytoplasm</keyword>
<dbReference type="PANTHER" id="PTHR47970:SF29">
    <property type="entry name" value="KINESIN FAMILY MEMBER 20B"/>
    <property type="match status" value="1"/>
</dbReference>
<evidence type="ECO:0000259" key="11">
    <source>
        <dbReference type="PROSITE" id="PS50067"/>
    </source>
</evidence>
<accession>A0A803YFC9</accession>
<feature type="domain" description="Kinesin motor" evidence="11">
    <location>
        <begin position="123"/>
        <end position="299"/>
    </location>
</feature>
<comment type="subcellular location">
    <subcellularLocation>
        <location evidence="1">Cytoplasm</location>
        <location evidence="1">Cytoskeleton</location>
        <location evidence="1">Spindle</location>
    </subcellularLocation>
</comment>
<dbReference type="SUPFAM" id="SSF52540">
    <property type="entry name" value="P-loop containing nucleoside triphosphate hydrolases"/>
    <property type="match status" value="1"/>
</dbReference>
<dbReference type="GeneTree" id="ENSGT00940000155989"/>
<dbReference type="GO" id="GO:0072686">
    <property type="term" value="C:mitotic spindle"/>
    <property type="evidence" value="ECO:0007669"/>
    <property type="project" value="TreeGrafter"/>
</dbReference>
<dbReference type="InterPro" id="IPR047149">
    <property type="entry name" value="KIF11-like"/>
</dbReference>
<dbReference type="GO" id="GO:0008017">
    <property type="term" value="F:microtubule binding"/>
    <property type="evidence" value="ECO:0007669"/>
    <property type="project" value="InterPro"/>
</dbReference>
<name>A0A803YFC9_MELGA</name>
<dbReference type="InterPro" id="IPR036961">
    <property type="entry name" value="Kinesin_motor_dom_sf"/>
</dbReference>
<dbReference type="Gene3D" id="3.40.850.10">
    <property type="entry name" value="Kinesin motor domain"/>
    <property type="match status" value="1"/>
</dbReference>
<sequence length="299" mass="34219">MFSRARKLGLRPLALFQLCSLIHTHLANKNYSKRLPEHQLQDEPFSSLLILNLSRESDWRTRMEPNSDEDKLFRPSYVASVELPERTGLVNVEDIKTNLSDEFSSASSSSDMSRRSSLEPRGHIQVCLRIKPFTALERANGLQGCVSLEDSTSVILKPPKSSLSRLIEKTAGQTIQKFTFSRVFGPEATQEEFFEGTMKQPVQDFLEGCNRLVFTYGITNAGKTYTFQGTEDDVGILPRTMDMLFKTIGGRLYTKMDLKPIRWRDYIKLTKDQVREETALKNSLLRLTKEVGDYFTKKR</sequence>
<evidence type="ECO:0000256" key="5">
    <source>
        <dbReference type="ARBA" id="ARBA00022840"/>
    </source>
</evidence>
<dbReference type="SMART" id="SM00129">
    <property type="entry name" value="KISc"/>
    <property type="match status" value="1"/>
</dbReference>
<evidence type="ECO:0000256" key="9">
    <source>
        <dbReference type="PROSITE-ProRule" id="PRU00283"/>
    </source>
</evidence>
<comment type="similarity">
    <text evidence="9">Belongs to the TRAFAC class myosin-kinesin ATPase superfamily. Kinesin family.</text>
</comment>
<evidence type="ECO:0000256" key="7">
    <source>
        <dbReference type="ARBA" id="ARBA00023175"/>
    </source>
</evidence>
<evidence type="ECO:0000256" key="1">
    <source>
        <dbReference type="ARBA" id="ARBA00004186"/>
    </source>
</evidence>
<dbReference type="GO" id="GO:0005876">
    <property type="term" value="C:spindle microtubule"/>
    <property type="evidence" value="ECO:0007669"/>
    <property type="project" value="TreeGrafter"/>
</dbReference>
<reference evidence="12" key="2">
    <citation type="submission" date="2025-08" db="UniProtKB">
        <authorList>
            <consortium name="Ensembl"/>
        </authorList>
    </citation>
    <scope>IDENTIFICATION</scope>
</reference>
<gene>
    <name evidence="12" type="primary">LOC104911970</name>
</gene>
<evidence type="ECO:0000256" key="8">
    <source>
        <dbReference type="ARBA" id="ARBA00023212"/>
    </source>
</evidence>
<dbReference type="GO" id="GO:0090307">
    <property type="term" value="P:mitotic spindle assembly"/>
    <property type="evidence" value="ECO:0007669"/>
    <property type="project" value="TreeGrafter"/>
</dbReference>
<evidence type="ECO:0000256" key="3">
    <source>
        <dbReference type="ARBA" id="ARBA00022553"/>
    </source>
</evidence>
<dbReference type="PANTHER" id="PTHR47970">
    <property type="entry name" value="KINESIN-LIKE PROTEIN KIF11"/>
    <property type="match status" value="1"/>
</dbReference>
<keyword evidence="8" id="KW-0206">Cytoskeleton</keyword>
<dbReference type="GO" id="GO:0005524">
    <property type="term" value="F:ATP binding"/>
    <property type="evidence" value="ECO:0007669"/>
    <property type="project" value="UniProtKB-UniRule"/>
</dbReference>
<feature type="chain" id="PRO_5032381993" description="Kinesin motor domain-containing protein" evidence="10">
    <location>
        <begin position="28"/>
        <end position="299"/>
    </location>
</feature>
<keyword evidence="3" id="KW-0597">Phosphoprotein</keyword>
<keyword evidence="7 9" id="KW-0505">Motor protein</keyword>
<proteinExistence type="inferred from homology"/>
<dbReference type="Proteomes" id="UP000001645">
    <property type="component" value="Chromosome 8"/>
</dbReference>
<evidence type="ECO:0000313" key="12">
    <source>
        <dbReference type="Ensembl" id="ENSMGAP00000030476.1"/>
    </source>
</evidence>
<dbReference type="InParanoid" id="A0A803YFC9"/>
<dbReference type="GO" id="GO:0008574">
    <property type="term" value="F:plus-end-directed microtubule motor activity"/>
    <property type="evidence" value="ECO:0007669"/>
    <property type="project" value="TreeGrafter"/>
</dbReference>
<dbReference type="InterPro" id="IPR027417">
    <property type="entry name" value="P-loop_NTPase"/>
</dbReference>
<dbReference type="PROSITE" id="PS50067">
    <property type="entry name" value="KINESIN_MOTOR_2"/>
    <property type="match status" value="1"/>
</dbReference>
<dbReference type="GO" id="GO:0005634">
    <property type="term" value="C:nucleus"/>
    <property type="evidence" value="ECO:0007669"/>
    <property type="project" value="TreeGrafter"/>
</dbReference>
<protein>
    <recommendedName>
        <fullName evidence="11">Kinesin motor domain-containing protein</fullName>
    </recommendedName>
</protein>
<keyword evidence="13" id="KW-1185">Reference proteome</keyword>
<keyword evidence="6" id="KW-0175">Coiled coil</keyword>
<evidence type="ECO:0000256" key="6">
    <source>
        <dbReference type="ARBA" id="ARBA00023054"/>
    </source>
</evidence>
<evidence type="ECO:0000256" key="2">
    <source>
        <dbReference type="ARBA" id="ARBA00022490"/>
    </source>
</evidence>
<dbReference type="Ensembl" id="ENSMGAT00000026009.1">
    <property type="protein sequence ID" value="ENSMGAP00000030476.1"/>
    <property type="gene ID" value="ENSMGAG00000021389.1"/>
</dbReference>
<keyword evidence="5 9" id="KW-0067">ATP-binding</keyword>
<reference evidence="12 13" key="1">
    <citation type="journal article" date="2010" name="PLoS Biol.">
        <title>Multi-platform next-generation sequencing of the domestic turkey (Meleagris gallopavo): genome assembly and analysis.</title>
        <authorList>
            <person name="Dalloul R.A."/>
            <person name="Long J.A."/>
            <person name="Zimin A.V."/>
            <person name="Aslam L."/>
            <person name="Beal K."/>
            <person name="Blomberg L.A."/>
            <person name="Bouffard P."/>
            <person name="Burt D.W."/>
            <person name="Crasta O."/>
            <person name="Crooijmans R.P."/>
            <person name="Cooper K."/>
            <person name="Coulombe R.A."/>
            <person name="De S."/>
            <person name="Delany M.E."/>
            <person name="Dodgson J.B."/>
            <person name="Dong J.J."/>
            <person name="Evans C."/>
            <person name="Frederickson K.M."/>
            <person name="Flicek P."/>
            <person name="Florea L."/>
            <person name="Folkerts O."/>
            <person name="Groenen M.A."/>
            <person name="Harkins T.T."/>
            <person name="Herrero J."/>
            <person name="Hoffmann S."/>
            <person name="Megens H.J."/>
            <person name="Jiang A."/>
            <person name="de Jong P."/>
            <person name="Kaiser P."/>
            <person name="Kim H."/>
            <person name="Kim K.W."/>
            <person name="Kim S."/>
            <person name="Langenberger D."/>
            <person name="Lee M.K."/>
            <person name="Lee T."/>
            <person name="Mane S."/>
            <person name="Marcais G."/>
            <person name="Marz M."/>
            <person name="McElroy A.P."/>
            <person name="Modise T."/>
            <person name="Nefedov M."/>
            <person name="Notredame C."/>
            <person name="Paton I.R."/>
            <person name="Payne W.S."/>
            <person name="Pertea G."/>
            <person name="Prickett D."/>
            <person name="Puiu D."/>
            <person name="Qioa D."/>
            <person name="Raineri E."/>
            <person name="Ruffier M."/>
            <person name="Salzberg S.L."/>
            <person name="Schatz M.C."/>
            <person name="Scheuring C."/>
            <person name="Schmidt C.J."/>
            <person name="Schroeder S."/>
            <person name="Searle S.M."/>
            <person name="Smith E.J."/>
            <person name="Smith J."/>
            <person name="Sonstegard T.S."/>
            <person name="Stadler P.F."/>
            <person name="Tafer H."/>
            <person name="Tu Z.J."/>
            <person name="Van Tassell C.P."/>
            <person name="Vilella A.J."/>
            <person name="Williams K.P."/>
            <person name="Yorke J.A."/>
            <person name="Zhang L."/>
            <person name="Zhang H.B."/>
            <person name="Zhang X."/>
            <person name="Zhang Y."/>
            <person name="Reed K.M."/>
        </authorList>
    </citation>
    <scope>NUCLEOTIDE SEQUENCE [LARGE SCALE GENOMIC DNA]</scope>
</reference>
<feature type="binding site" evidence="9">
    <location>
        <begin position="217"/>
        <end position="224"/>
    </location>
    <ligand>
        <name>ATP</name>
        <dbReference type="ChEBI" id="CHEBI:30616"/>
    </ligand>
</feature>